<gene>
    <name evidence="1" type="ORF">DFP90_11341</name>
</gene>
<name>A0A3D9H7A7_9PROT</name>
<dbReference type="Gene3D" id="3.40.190.10">
    <property type="entry name" value="Periplasmic binding protein-like II"/>
    <property type="match status" value="2"/>
</dbReference>
<dbReference type="EMBL" id="QRDW01000013">
    <property type="protein sequence ID" value="RED44836.1"/>
    <property type="molecule type" value="Genomic_DNA"/>
</dbReference>
<sequence>MFAFFLGHDPKKFVQGFVILLSLVPWAAKAQEPLSITAFDLPPYISSQAEGGGPVLDVLDRILRRLNIAYSIDFLPNNRAVRSVMEGSHDMIALVPMVGPHAVDLDFTDVLVVSKNYVFFRADGPVYSGNLKQLAAKRVGGLQAWRHDRDFQEFAAANNVTLLESRSPLTIVKLLQLQRVDAAIMPEDVGRWAAVAGPGEFRAIARSQHYMDISHLAMGMNWDSPFAEYLWDINAEIDNLKRSGELRLILETGMAQFLAAQSDD</sequence>
<organism evidence="1 2">
    <name type="scientific">Aestuariispira insulae</name>
    <dbReference type="NCBI Taxonomy" id="1461337"/>
    <lineage>
        <taxon>Bacteria</taxon>
        <taxon>Pseudomonadati</taxon>
        <taxon>Pseudomonadota</taxon>
        <taxon>Alphaproteobacteria</taxon>
        <taxon>Rhodospirillales</taxon>
        <taxon>Kiloniellaceae</taxon>
        <taxon>Aestuariispira</taxon>
    </lineage>
</organism>
<keyword evidence="2" id="KW-1185">Reference proteome</keyword>
<protein>
    <submittedName>
        <fullName evidence="1">ABC-type amino acid transport substrate-binding protein</fullName>
    </submittedName>
</protein>
<dbReference type="AlphaFoldDB" id="A0A3D9H7A7"/>
<evidence type="ECO:0000313" key="2">
    <source>
        <dbReference type="Proteomes" id="UP000256845"/>
    </source>
</evidence>
<reference evidence="1 2" key="1">
    <citation type="submission" date="2018-07" db="EMBL/GenBank/DDBJ databases">
        <title>Genomic Encyclopedia of Type Strains, Phase III (KMG-III): the genomes of soil and plant-associated and newly described type strains.</title>
        <authorList>
            <person name="Whitman W."/>
        </authorList>
    </citation>
    <scope>NUCLEOTIDE SEQUENCE [LARGE SCALE GENOMIC DNA]</scope>
    <source>
        <strain evidence="1 2">CECT 8488</strain>
    </source>
</reference>
<dbReference type="Proteomes" id="UP000256845">
    <property type="component" value="Unassembled WGS sequence"/>
</dbReference>
<dbReference type="SUPFAM" id="SSF53850">
    <property type="entry name" value="Periplasmic binding protein-like II"/>
    <property type="match status" value="1"/>
</dbReference>
<proteinExistence type="predicted"/>
<comment type="caution">
    <text evidence="1">The sequence shown here is derived from an EMBL/GenBank/DDBJ whole genome shotgun (WGS) entry which is preliminary data.</text>
</comment>
<evidence type="ECO:0000313" key="1">
    <source>
        <dbReference type="EMBL" id="RED44836.1"/>
    </source>
</evidence>
<accession>A0A3D9H7A7</accession>